<dbReference type="CDD" id="cd18808">
    <property type="entry name" value="SF1_C_Upf1"/>
    <property type="match status" value="1"/>
</dbReference>
<feature type="domain" description="DNA2/NAM7 helicase helicase" evidence="6">
    <location>
        <begin position="270"/>
        <end position="351"/>
    </location>
</feature>
<keyword evidence="3" id="KW-0378">Hydrolase</keyword>
<keyword evidence="9" id="KW-1185">Reference proteome</keyword>
<sequence length="953" mass="107530">MLTNPQINILRYWRNTLADSARVVIEVDKTLNQRNAQIDIIKGMMDIKQASVLLDAFEKRVNEDKGRSDPKDAYWEKIEEAPVFLTPFRVSPLPEYAKLTGERGIFYPFWIRAVLTRNGKLKPDEDTFPYIPRAYLEPQVNQEVNFVFADVDRIDEAFGRPFNGQPLWKDYIDYIFSAFKAITGQKPETYGPENFAVTQEYVIVINDTLSGPADGIIGLYDYIIQQKKVPVTLATLTERQETPLKSILSDKEFEKASAAHLGQMAYEFPLSRSQRTSLYHYTTLNEGDILVINGPPGTGKTTLLQSVVATQVVQAAIAGGDPRIILACSANNQAVTNIIDSFSNVKQKKGTLYERWLPDVSGFGLYLPGATREVQANIPVIKRVQGRLTGTHTDKENETYLATAEAYFIACSGQTGNTLTAIIDSLQQSLKANHELLIKGVGIWQSYQKLTAQLPELSNYSLDALEKAITELELSFSNYLDAESIWIKLFFFLNFVKEKRATRAKQLFRNCPIAYEELDFYQVKSIQQFFDQKISLIKQIKKAQNDWQAWKTKANVNHTPAEPAFNEQLEVGLKYDMFYTAVHYWEGRWLIATRLALQADRLSRNGEAAAKERWQRFAMLTPCFVSTFYMAPRFFSYSRFIRVAPGQNIWETPPLLNFIDLLIVDEAGQVSPEVGSASFALAKKALVVGDILQIEPVWNVPKKVDQANLHRYGVIKSLNDQNAIDDLYSKGFLCSSGSIMRLAQKSSYYHLYSWQARGMLLTEHRRCFDEIISYCNDLAYDGLLEPMKGPAKGGLLPPLQFIPVKGSSITSGTSRANQEEAITIAKWIADHQDALVNHYRMPLKDIIAIVTPFTGQKFMLRNTLRKTGVNMNGLTIGTVHALQGAERPVVLFSATYGSNDQGRSYFFDAGPNMLNVAVSRAKENFILFGAPEIFQRSGKSPSMQLFRHIHAAV</sequence>
<evidence type="ECO:0000256" key="5">
    <source>
        <dbReference type="ARBA" id="ARBA00022840"/>
    </source>
</evidence>
<feature type="domain" description="DNA2/NAM7 helicase-like C-terminal" evidence="7">
    <location>
        <begin position="755"/>
        <end position="930"/>
    </location>
</feature>
<accession>A0ABP9FPV8</accession>
<dbReference type="Gene3D" id="3.40.50.300">
    <property type="entry name" value="P-loop containing nucleotide triphosphate hydrolases"/>
    <property type="match status" value="2"/>
</dbReference>
<dbReference type="InterPro" id="IPR027417">
    <property type="entry name" value="P-loop_NTPase"/>
</dbReference>
<dbReference type="Proteomes" id="UP001501436">
    <property type="component" value="Unassembled WGS sequence"/>
</dbReference>
<dbReference type="InterPro" id="IPR041679">
    <property type="entry name" value="DNA2/NAM7-like_C"/>
</dbReference>
<keyword evidence="2" id="KW-0547">Nucleotide-binding</keyword>
<dbReference type="InterPro" id="IPR047187">
    <property type="entry name" value="SF1_C_Upf1"/>
</dbReference>
<proteinExistence type="inferred from homology"/>
<evidence type="ECO:0000313" key="9">
    <source>
        <dbReference type="Proteomes" id="UP001501436"/>
    </source>
</evidence>
<evidence type="ECO:0000259" key="7">
    <source>
        <dbReference type="Pfam" id="PF13087"/>
    </source>
</evidence>
<dbReference type="PANTHER" id="PTHR43788:SF8">
    <property type="entry name" value="DNA-BINDING PROTEIN SMUBP-2"/>
    <property type="match status" value="1"/>
</dbReference>
<reference evidence="9" key="1">
    <citation type="journal article" date="2019" name="Int. J. Syst. Evol. Microbiol.">
        <title>The Global Catalogue of Microorganisms (GCM) 10K type strain sequencing project: providing services to taxonomists for standard genome sequencing and annotation.</title>
        <authorList>
            <consortium name="The Broad Institute Genomics Platform"/>
            <consortium name="The Broad Institute Genome Sequencing Center for Infectious Disease"/>
            <person name="Wu L."/>
            <person name="Ma J."/>
        </authorList>
    </citation>
    <scope>NUCLEOTIDE SEQUENCE [LARGE SCALE GENOMIC DNA]</scope>
    <source>
        <strain evidence="9">JCM 18283</strain>
    </source>
</reference>
<evidence type="ECO:0000256" key="1">
    <source>
        <dbReference type="ARBA" id="ARBA00007913"/>
    </source>
</evidence>
<dbReference type="InterPro" id="IPR041677">
    <property type="entry name" value="DNA2/NAM7_AAA_11"/>
</dbReference>
<evidence type="ECO:0000259" key="6">
    <source>
        <dbReference type="Pfam" id="PF13086"/>
    </source>
</evidence>
<dbReference type="SUPFAM" id="SSF52540">
    <property type="entry name" value="P-loop containing nucleoside triphosphate hydrolases"/>
    <property type="match status" value="1"/>
</dbReference>
<organism evidence="8 9">
    <name type="scientific">Mucilaginibacter defluvii</name>
    <dbReference type="NCBI Taxonomy" id="1196019"/>
    <lineage>
        <taxon>Bacteria</taxon>
        <taxon>Pseudomonadati</taxon>
        <taxon>Bacteroidota</taxon>
        <taxon>Sphingobacteriia</taxon>
        <taxon>Sphingobacteriales</taxon>
        <taxon>Sphingobacteriaceae</taxon>
        <taxon>Mucilaginibacter</taxon>
    </lineage>
</organism>
<keyword evidence="4" id="KW-0347">Helicase</keyword>
<evidence type="ECO:0000256" key="4">
    <source>
        <dbReference type="ARBA" id="ARBA00022806"/>
    </source>
</evidence>
<dbReference type="InterPro" id="IPR050534">
    <property type="entry name" value="Coronavir_polyprotein_1ab"/>
</dbReference>
<dbReference type="RefSeq" id="WP_345330062.1">
    <property type="nucleotide sequence ID" value="NZ_BAABJI010000001.1"/>
</dbReference>
<keyword evidence="5" id="KW-0067">ATP-binding</keyword>
<evidence type="ECO:0000256" key="3">
    <source>
        <dbReference type="ARBA" id="ARBA00022801"/>
    </source>
</evidence>
<comment type="similarity">
    <text evidence="1">Belongs to the DNA2/NAM7 helicase family.</text>
</comment>
<protein>
    <submittedName>
        <fullName evidence="8">AAA domain-containing protein</fullName>
    </submittedName>
</protein>
<dbReference type="Pfam" id="PF13086">
    <property type="entry name" value="AAA_11"/>
    <property type="match status" value="1"/>
</dbReference>
<comment type="caution">
    <text evidence="8">The sequence shown here is derived from an EMBL/GenBank/DDBJ whole genome shotgun (WGS) entry which is preliminary data.</text>
</comment>
<dbReference type="EMBL" id="BAABJI010000001">
    <property type="protein sequence ID" value="GAA4910636.1"/>
    <property type="molecule type" value="Genomic_DNA"/>
</dbReference>
<evidence type="ECO:0000256" key="2">
    <source>
        <dbReference type="ARBA" id="ARBA00022741"/>
    </source>
</evidence>
<dbReference type="PANTHER" id="PTHR43788">
    <property type="entry name" value="DNA2/NAM7 HELICASE FAMILY MEMBER"/>
    <property type="match status" value="1"/>
</dbReference>
<name>A0ABP9FPV8_9SPHI</name>
<gene>
    <name evidence="8" type="ORF">GCM10023313_12220</name>
</gene>
<dbReference type="Pfam" id="PF13087">
    <property type="entry name" value="AAA_12"/>
    <property type="match status" value="1"/>
</dbReference>
<evidence type="ECO:0000313" key="8">
    <source>
        <dbReference type="EMBL" id="GAA4910636.1"/>
    </source>
</evidence>